<dbReference type="InterPro" id="IPR014529">
    <property type="entry name" value="UCP026631"/>
</dbReference>
<dbReference type="EMBL" id="CP011546">
    <property type="protein sequence ID" value="AKK10468.1"/>
    <property type="molecule type" value="Genomic_DNA"/>
</dbReference>
<feature type="domain" description="YdbS-like PH" evidence="2">
    <location>
        <begin position="393"/>
        <end position="454"/>
    </location>
</feature>
<protein>
    <submittedName>
        <fullName evidence="3">Putative membrane protein</fullName>
    </submittedName>
</protein>
<feature type="transmembrane region" description="Helical" evidence="1">
    <location>
        <begin position="236"/>
        <end position="254"/>
    </location>
</feature>
<feature type="domain" description="YdbS-like PH" evidence="2">
    <location>
        <begin position="264"/>
        <end position="322"/>
    </location>
</feature>
<dbReference type="PIRSF" id="PIRSF026631">
    <property type="entry name" value="UCP026631"/>
    <property type="match status" value="1"/>
</dbReference>
<reference evidence="4" key="2">
    <citation type="submission" date="2015-05" db="EMBL/GenBank/DDBJ databases">
        <title>Complete genome sequence of Corynebacterium uterequi DSM 45634, isolated from the uterus of a maiden mare.</title>
        <authorList>
            <person name="Ruckert C."/>
            <person name="Albersmeier A."/>
            <person name="Winkler A."/>
            <person name="Tauch A."/>
        </authorList>
    </citation>
    <scope>NUCLEOTIDE SEQUENCE [LARGE SCALE GENOMIC DNA]</scope>
    <source>
        <strain evidence="4">DSM 45634</strain>
    </source>
</reference>
<dbReference type="KEGG" id="cut:CUTER_02265"/>
<evidence type="ECO:0000313" key="4">
    <source>
        <dbReference type="Proteomes" id="UP000035548"/>
    </source>
</evidence>
<dbReference type="PATRIC" id="fig|1072256.5.peg.448"/>
<feature type="transmembrane region" description="Helical" evidence="1">
    <location>
        <begin position="21"/>
        <end position="42"/>
    </location>
</feature>
<gene>
    <name evidence="3" type="ORF">CUTER_02265</name>
</gene>
<evidence type="ECO:0000313" key="3">
    <source>
        <dbReference type="EMBL" id="AKK10468.1"/>
    </source>
</evidence>
<proteinExistence type="predicted"/>
<keyword evidence="4" id="KW-1185">Reference proteome</keyword>
<organism evidence="3 4">
    <name type="scientific">Corynebacterium uterequi</name>
    <dbReference type="NCBI Taxonomy" id="1072256"/>
    <lineage>
        <taxon>Bacteria</taxon>
        <taxon>Bacillati</taxon>
        <taxon>Actinomycetota</taxon>
        <taxon>Actinomycetes</taxon>
        <taxon>Mycobacteriales</taxon>
        <taxon>Corynebacteriaceae</taxon>
        <taxon>Corynebacterium</taxon>
    </lineage>
</organism>
<feature type="transmembrane region" description="Helical" evidence="1">
    <location>
        <begin position="62"/>
        <end position="85"/>
    </location>
</feature>
<dbReference type="AlphaFoldDB" id="A0A0G3HER7"/>
<dbReference type="STRING" id="1072256.CUTER_02265"/>
<dbReference type="Pfam" id="PF03703">
    <property type="entry name" value="bPH_2"/>
    <property type="match status" value="3"/>
</dbReference>
<sequence length="472" mass="51544">MSHRTREHRPGADGYRRVHRATPLLELWTVVLGIVAVIILNIDRELIDAVRSFSLGSIPWRFVVIALGSVVGFFLLVWLVSYFWWRATGYRITDEEISLKHGVIGKQERTARFDRIQAVDVVESVIARIFHVAAVRVETAGGKDSVIEIKYLSKPVAVELRAEVLARVRGEAAPVGHTTDLAEVTAPGETLPAPPERHVVVPEIPVARSLAAAALNPTVHIAAVAGLGVWVSPLSLAAAVPTLVALAGAAWRVIDRSYRFVASLHEDSLDISYGLADRRRQTIRLGRIHAVQIDQPVLWRLTGWWRVRVSVAGYGGEDDHAATTTILPVGSRDLAIRLAALVGPLSTEEIEGYARPEGATMPTFTSPDEAVWVSPIDRGQQAVTLIPGRAICHTGRLGRRVAMIERSHIQELTLHRGPLHGALGLASVRFDLVNGPVSMTGQDLRFADAQALLDALRSRELPELDAAPTQLR</sequence>
<dbReference type="RefSeq" id="WP_047259051.1">
    <property type="nucleotide sequence ID" value="NZ_CP011546.1"/>
</dbReference>
<dbReference type="Proteomes" id="UP000035548">
    <property type="component" value="Chromosome"/>
</dbReference>
<dbReference type="OrthoDB" id="3190163at2"/>
<accession>A0A0G3HER7</accession>
<keyword evidence="1" id="KW-0472">Membrane</keyword>
<evidence type="ECO:0000256" key="1">
    <source>
        <dbReference type="SAM" id="Phobius"/>
    </source>
</evidence>
<reference evidence="3 4" key="1">
    <citation type="journal article" date="2015" name="Genome Announc.">
        <title>Virulence Factor Genes Detected in the Complete Genome Sequence of Corynebacterium uterequi DSM 45634, Isolated from the Uterus of a Maiden Mare.</title>
        <authorList>
            <person name="Ruckert C."/>
            <person name="Kriete M."/>
            <person name="Jaenicke S."/>
            <person name="Winkler A."/>
            <person name="Tauch A."/>
        </authorList>
    </citation>
    <scope>NUCLEOTIDE SEQUENCE [LARGE SCALE GENOMIC DNA]</scope>
    <source>
        <strain evidence="3 4">DSM 45634</strain>
    </source>
</reference>
<dbReference type="PANTHER" id="PTHR34473">
    <property type="entry name" value="UPF0699 TRANSMEMBRANE PROTEIN YDBS"/>
    <property type="match status" value="1"/>
</dbReference>
<name>A0A0G3HER7_9CORY</name>
<dbReference type="InterPro" id="IPR005182">
    <property type="entry name" value="YdbS-like_PH"/>
</dbReference>
<evidence type="ECO:0000259" key="2">
    <source>
        <dbReference type="Pfam" id="PF03703"/>
    </source>
</evidence>
<keyword evidence="1" id="KW-1133">Transmembrane helix</keyword>
<feature type="domain" description="YdbS-like PH" evidence="2">
    <location>
        <begin position="85"/>
        <end position="162"/>
    </location>
</feature>
<keyword evidence="1" id="KW-0812">Transmembrane</keyword>
<dbReference type="PANTHER" id="PTHR34473:SF2">
    <property type="entry name" value="UPF0699 TRANSMEMBRANE PROTEIN YDBT"/>
    <property type="match status" value="1"/>
</dbReference>